<evidence type="ECO:0000256" key="8">
    <source>
        <dbReference type="ARBA" id="ARBA00023187"/>
    </source>
</evidence>
<dbReference type="PANTHER" id="PTHR12412:SF2">
    <property type="entry name" value="NUCLEAR CAP-BINDING PROTEIN SUBUNIT 1"/>
    <property type="match status" value="1"/>
</dbReference>
<dbReference type="SMART" id="SM00543">
    <property type="entry name" value="MIF4G"/>
    <property type="match status" value="1"/>
</dbReference>
<evidence type="ECO:0000256" key="3">
    <source>
        <dbReference type="ARBA" id="ARBA00011361"/>
    </source>
</evidence>
<keyword evidence="5" id="KW-0507">mRNA processing</keyword>
<dbReference type="PANTHER" id="PTHR12412">
    <property type="entry name" value="CAP BINDING PROTEIN"/>
    <property type="match status" value="1"/>
</dbReference>
<dbReference type="InterPro" id="IPR015172">
    <property type="entry name" value="MIF4G-like_typ-1"/>
</dbReference>
<dbReference type="OMA" id="GCKSFTH"/>
<evidence type="ECO:0000256" key="5">
    <source>
        <dbReference type="ARBA" id="ARBA00022664"/>
    </source>
</evidence>
<dbReference type="GO" id="GO:0005634">
    <property type="term" value="C:nucleus"/>
    <property type="evidence" value="ECO:0007669"/>
    <property type="project" value="UniProtKB-SubCell"/>
</dbReference>
<feature type="domain" description="MIF4G" evidence="12">
    <location>
        <begin position="29"/>
        <end position="244"/>
    </location>
</feature>
<dbReference type="InterPro" id="IPR027159">
    <property type="entry name" value="CBP80"/>
</dbReference>
<keyword evidence="6" id="KW-0506">mRNA capping</keyword>
<evidence type="ECO:0000256" key="9">
    <source>
        <dbReference type="ARBA" id="ARBA00023242"/>
    </source>
</evidence>
<dbReference type="Gene3D" id="1.25.40.180">
    <property type="match status" value="3"/>
</dbReference>
<evidence type="ECO:0000256" key="1">
    <source>
        <dbReference type="ARBA" id="ARBA00004123"/>
    </source>
</evidence>
<dbReference type="Pfam" id="PF02854">
    <property type="entry name" value="MIF4G"/>
    <property type="match status" value="1"/>
</dbReference>
<keyword evidence="7" id="KW-0943">RNA-mediated gene silencing</keyword>
<dbReference type="Pfam" id="PF09090">
    <property type="entry name" value="MIF4G_like_2"/>
    <property type="match status" value="1"/>
</dbReference>
<dbReference type="GO" id="GO:0000184">
    <property type="term" value="P:nuclear-transcribed mRNA catabolic process, nonsense-mediated decay"/>
    <property type="evidence" value="ECO:0007669"/>
    <property type="project" value="TreeGrafter"/>
</dbReference>
<protein>
    <recommendedName>
        <fullName evidence="4">Nuclear cap-binding protein subunit 1</fullName>
    </recommendedName>
    <alternativeName>
        <fullName evidence="11">80 kDa nuclear cap-binding protein</fullName>
    </alternativeName>
</protein>
<organism evidence="13">
    <name type="scientific">Drosophila rhopaloa</name>
    <name type="common">Fruit fly</name>
    <dbReference type="NCBI Taxonomy" id="1041015"/>
    <lineage>
        <taxon>Eukaryota</taxon>
        <taxon>Metazoa</taxon>
        <taxon>Ecdysozoa</taxon>
        <taxon>Arthropoda</taxon>
        <taxon>Hexapoda</taxon>
        <taxon>Insecta</taxon>
        <taxon>Pterygota</taxon>
        <taxon>Neoptera</taxon>
        <taxon>Endopterygota</taxon>
        <taxon>Diptera</taxon>
        <taxon>Brachycera</taxon>
        <taxon>Muscomorpha</taxon>
        <taxon>Ephydroidea</taxon>
        <taxon>Drosophilidae</taxon>
        <taxon>Drosophila</taxon>
        <taxon>Sophophora</taxon>
    </lineage>
</organism>
<evidence type="ECO:0000256" key="10">
    <source>
        <dbReference type="ARBA" id="ARBA00024736"/>
    </source>
</evidence>
<dbReference type="InterPro" id="IPR015174">
    <property type="entry name" value="MIF4G-like_typ-2"/>
</dbReference>
<dbReference type="GO" id="GO:0005846">
    <property type="term" value="C:nuclear cap binding complex"/>
    <property type="evidence" value="ECO:0007669"/>
    <property type="project" value="InterPro"/>
</dbReference>
<keyword evidence="9" id="KW-0539">Nucleus</keyword>
<evidence type="ECO:0000256" key="4">
    <source>
        <dbReference type="ARBA" id="ARBA00019879"/>
    </source>
</evidence>
<evidence type="ECO:0000256" key="2">
    <source>
        <dbReference type="ARBA" id="ARBA00007413"/>
    </source>
</evidence>
<dbReference type="SUPFAM" id="SSF48371">
    <property type="entry name" value="ARM repeat"/>
    <property type="match status" value="3"/>
</dbReference>
<dbReference type="GeneID" id="108042516"/>
<gene>
    <name evidence="13" type="primary">LOC108042516</name>
</gene>
<dbReference type="GO" id="GO:0006406">
    <property type="term" value="P:mRNA export from nucleus"/>
    <property type="evidence" value="ECO:0007669"/>
    <property type="project" value="InterPro"/>
</dbReference>
<dbReference type="GO" id="GO:0003729">
    <property type="term" value="F:mRNA binding"/>
    <property type="evidence" value="ECO:0007669"/>
    <property type="project" value="TreeGrafter"/>
</dbReference>
<comment type="subunit">
    <text evidence="3">Component of the nuclear cap-binding complex (CBC), a heterodimer composed of Cbp80 and Cbp20 that interacts with m7GpppG-capped RNA.</text>
</comment>
<dbReference type="GO" id="GO:0000339">
    <property type="term" value="F:RNA cap binding"/>
    <property type="evidence" value="ECO:0007669"/>
    <property type="project" value="InterPro"/>
</dbReference>
<dbReference type="GO" id="GO:0008380">
    <property type="term" value="P:RNA splicing"/>
    <property type="evidence" value="ECO:0007669"/>
    <property type="project" value="UniProtKB-KW"/>
</dbReference>
<dbReference type="GO" id="GO:0006370">
    <property type="term" value="P:7-methylguanosine mRNA capping"/>
    <property type="evidence" value="ECO:0007669"/>
    <property type="project" value="UniProtKB-KW"/>
</dbReference>
<comment type="function">
    <text evidence="10">Component of the cap-binding complex (CBC), which binds cotranscriptionally to the 5'-cap of pre-mRNAs and is involved in various processes such as pre-mRNA splicing and RNA-mediated gene silencing (RNAi). The CBC complex is involved in miRNA-mediated RNA interference via its interaction with Ars2 and is required for primary microRNAs (miRNAs) processing. Also involved in innate immunity via the short interfering RNAs (siRNAs) processing machinery by restricting the viral RNA production. In the CBC complex, Cbp80 does not bind directly capped RNAs (m7GpppG-capped RNA) but is required to stabilize the movement of the N-terminal loop of Cbp20 and lock the CBC into a high affinity cap-binding state with the cap structure.</text>
</comment>
<evidence type="ECO:0000256" key="7">
    <source>
        <dbReference type="ARBA" id="ARBA00023158"/>
    </source>
</evidence>
<evidence type="ECO:0000256" key="6">
    <source>
        <dbReference type="ARBA" id="ARBA00023042"/>
    </source>
</evidence>
<dbReference type="InterPro" id="IPR016024">
    <property type="entry name" value="ARM-type_fold"/>
</dbReference>
<comment type="similarity">
    <text evidence="2">Belongs to the NCBP1 family.</text>
</comment>
<dbReference type="GO" id="GO:0031047">
    <property type="term" value="P:regulatory ncRNA-mediated gene silencing"/>
    <property type="evidence" value="ECO:0007669"/>
    <property type="project" value="UniProtKB-KW"/>
</dbReference>
<evidence type="ECO:0000313" key="13">
    <source>
        <dbReference type="RefSeq" id="XP_016976330.1"/>
    </source>
</evidence>
<dbReference type="Pfam" id="PF09088">
    <property type="entry name" value="MIF4G_like"/>
    <property type="match status" value="1"/>
</dbReference>
<accession>A0A6P4EE04</accession>
<dbReference type="RefSeq" id="XP_016976330.2">
    <property type="nucleotide sequence ID" value="XM_017120841.2"/>
</dbReference>
<dbReference type="AlphaFoldDB" id="A0A6P4EE04"/>
<reference evidence="13" key="1">
    <citation type="submission" date="2025-08" db="UniProtKB">
        <authorList>
            <consortium name="RefSeq"/>
        </authorList>
    </citation>
    <scope>IDENTIFICATION</scope>
</reference>
<keyword evidence="8" id="KW-0508">mRNA splicing</keyword>
<evidence type="ECO:0000256" key="11">
    <source>
        <dbReference type="ARBA" id="ARBA00030965"/>
    </source>
</evidence>
<dbReference type="RefSeq" id="XP_016976330.1">
    <property type="nucleotide sequence ID" value="XM_017120841.1"/>
</dbReference>
<proteinExistence type="inferred from homology"/>
<evidence type="ECO:0000259" key="12">
    <source>
        <dbReference type="SMART" id="SM00543"/>
    </source>
</evidence>
<comment type="subcellular location">
    <subcellularLocation>
        <location evidence="1">Nucleus</location>
    </subcellularLocation>
</comment>
<dbReference type="InterPro" id="IPR003890">
    <property type="entry name" value="MIF4G-like_typ-3"/>
</dbReference>
<sequence>MEQGCRKRGHSSDEDVENSRRKRSVELKLATVEKLMRGLSFQGGSSIELKLENLSYLLRDVCASLKEEILCILVSCVEEQPGQASAYATFVGLLNVRSWEFGAACLGFMVQKLYECLCNREWFKCQGIVHFLVALYNCNVVTSSSLLKFLASFVSECENQSDPDDVVDFVLQARRDWLAYCVLSALPFVGKDLQQKAGFESLMLTLQIYVKKRCALHTPMLSVWRDSEQRDHLELLWHQVDALRQEQWVEPEHQLITRPYLAFDGTLSHAVPHCLQDFEVPPHEQGCCYPPTRVPFRIFSYDCENLQLPSPLSIERHLLEVQIQDMLQCHHLERKICADSLLAYAASKPQLSVYHCIVEVILAEMLQLPSSQWITLNYGSILVELCKRQPNKVPQVVHQAADILFARLDFMSVACFDRLVNWLSHHMSNFGFLWNWKKWAQSVSFPIDSSATNHQPKVVFLRELLKKCLRLSYHQRIVEIQPDVLAGVLPPAPLPHFKFVDELLPGAMLSKNLLEAMRSKQCCSEMIISLISGSTDIGLLLKINVFTQNCLHLGSKSFSHTFAILAKYHSVFKNMAAGESEQQHAILNGISEVWVNSEHFRFVVAEKLLRMEVLESRCIVSWIFGPLMRKELSKMYIWELLHSTVRWVKNVQKRNATVEVDGPNGSDYVVRSILLDILHRFVKALRAAPVDQERSEQHYWFHWVLGRLQETLFIYADDYKKMSCKLVKIAGDTDLTGDISKTFQGFLAYVKM</sequence>
<name>A0A6P4EE04_DRORH</name>
<dbReference type="OrthoDB" id="10252707at2759"/>